<gene>
    <name evidence="2" type="ORF">ACPOL_5763</name>
</gene>
<keyword evidence="3" id="KW-1185">Reference proteome</keyword>
<sequence>MMPSLTLMGTMAIYDSQADVTEQVPQQWRMFRLTHPALDSNTQFYGASPCTDDHKIHYLTGVAEVYAQSVMNGQRLNLEAGEYAVVLVDDPGLLRETWVWLLRSWLPSSGRREKHAPEFERFTSISEDGTPIGPVEIWIPLEPLTDP</sequence>
<dbReference type="Pfam" id="PF06445">
    <property type="entry name" value="GyrI-like"/>
    <property type="match status" value="1"/>
</dbReference>
<dbReference type="AlphaFoldDB" id="A0A2Z5G7R0"/>
<dbReference type="EMBL" id="CP030840">
    <property type="protein sequence ID" value="AXC15009.1"/>
    <property type="molecule type" value="Genomic_DNA"/>
</dbReference>
<evidence type="ECO:0000259" key="1">
    <source>
        <dbReference type="Pfam" id="PF06445"/>
    </source>
</evidence>
<dbReference type="Proteomes" id="UP000253606">
    <property type="component" value="Chromosome"/>
</dbReference>
<name>A0A2Z5G7R0_9BACT</name>
<dbReference type="InterPro" id="IPR011256">
    <property type="entry name" value="Reg_factor_effector_dom_sf"/>
</dbReference>
<reference evidence="2 3" key="1">
    <citation type="journal article" date="2018" name="Front. Microbiol.">
        <title>Hydrolytic Capabilities as a Key to Environmental Success: Chitinolytic and Cellulolytic Acidobacteria From Acidic Sub-arctic Soils and Boreal Peatlands.</title>
        <authorList>
            <person name="Belova S.E."/>
            <person name="Ravin N.V."/>
            <person name="Pankratov T.A."/>
            <person name="Rakitin A.L."/>
            <person name="Ivanova A.A."/>
            <person name="Beletsky A.V."/>
            <person name="Mardanov A.V."/>
            <person name="Sinninghe Damste J.S."/>
            <person name="Dedysh S.N."/>
        </authorList>
    </citation>
    <scope>NUCLEOTIDE SEQUENCE [LARGE SCALE GENOMIC DNA]</scope>
    <source>
        <strain evidence="2 3">SBC82</strain>
    </source>
</reference>
<dbReference type="SUPFAM" id="SSF55136">
    <property type="entry name" value="Probable bacterial effector-binding domain"/>
    <property type="match status" value="1"/>
</dbReference>
<proteinExistence type="predicted"/>
<feature type="domain" description="GyrI-like small molecule binding" evidence="1">
    <location>
        <begin position="51"/>
        <end position="141"/>
    </location>
</feature>
<dbReference type="Gene3D" id="3.20.80.10">
    <property type="entry name" value="Regulatory factor, effector binding domain"/>
    <property type="match status" value="1"/>
</dbReference>
<evidence type="ECO:0000313" key="3">
    <source>
        <dbReference type="Proteomes" id="UP000253606"/>
    </source>
</evidence>
<organism evidence="2 3">
    <name type="scientific">Acidisarcina polymorpha</name>
    <dbReference type="NCBI Taxonomy" id="2211140"/>
    <lineage>
        <taxon>Bacteria</taxon>
        <taxon>Pseudomonadati</taxon>
        <taxon>Acidobacteriota</taxon>
        <taxon>Terriglobia</taxon>
        <taxon>Terriglobales</taxon>
        <taxon>Acidobacteriaceae</taxon>
        <taxon>Acidisarcina</taxon>
    </lineage>
</organism>
<protein>
    <recommendedName>
        <fullName evidence="1">GyrI-like small molecule binding domain-containing protein</fullName>
    </recommendedName>
</protein>
<dbReference type="InterPro" id="IPR029442">
    <property type="entry name" value="GyrI-like"/>
</dbReference>
<dbReference type="KEGG" id="abas:ACPOL_5763"/>
<evidence type="ECO:0000313" key="2">
    <source>
        <dbReference type="EMBL" id="AXC15009.1"/>
    </source>
</evidence>
<accession>A0A2Z5G7R0</accession>